<organism evidence="3 4">
    <name type="scientific">Pythium oligandrum</name>
    <name type="common">Mycoparasitic fungus</name>
    <dbReference type="NCBI Taxonomy" id="41045"/>
    <lineage>
        <taxon>Eukaryota</taxon>
        <taxon>Sar</taxon>
        <taxon>Stramenopiles</taxon>
        <taxon>Oomycota</taxon>
        <taxon>Peronosporomycetes</taxon>
        <taxon>Pythiales</taxon>
        <taxon>Pythiaceae</taxon>
        <taxon>Pythium</taxon>
    </lineage>
</organism>
<evidence type="ECO:0000256" key="1">
    <source>
        <dbReference type="SAM" id="MobiDB-lite"/>
    </source>
</evidence>
<proteinExistence type="predicted"/>
<feature type="compositionally biased region" description="Acidic residues" evidence="1">
    <location>
        <begin position="185"/>
        <end position="223"/>
    </location>
</feature>
<dbReference type="Pfam" id="PF02179">
    <property type="entry name" value="BAG"/>
    <property type="match status" value="1"/>
</dbReference>
<dbReference type="GO" id="GO:0051087">
    <property type="term" value="F:protein-folding chaperone binding"/>
    <property type="evidence" value="ECO:0007669"/>
    <property type="project" value="InterPro"/>
</dbReference>
<sequence length="365" mass="41740">MNSPRPQELDTLQRIQNQVQRVQEHVDTRLPRQYQHVTALVCGWKWRLATLKQLQQLTPDGLDAIVKRVRMEVGTFDYQAKEQGELLTRFLCDLDNILSYGNVEVKEARKALVVSIQKLLERADTVKTKAAKLKEFAERTVGEMTLSSLTEEPQVDSTTEEADVVMGDVTEEEAVPVGMHALFASEDEEVVDEEQEDEDADAEEMEEEEDDDEEVDEEGEPEETAQPQPEPLPAQIDVSSLPLWKPYYQLQQRPDGVYLLAKLQGVDPRHVQVQYLAEAGALVVSGFKLPTHKDIVLSRFSGVPTFGRFRIVQRVSPDMLNVEQATQQLLNDGTLQVRLPYHYVHHPRFYRRCPPVQPRGRLMVW</sequence>
<evidence type="ECO:0000259" key="2">
    <source>
        <dbReference type="PROSITE" id="PS51035"/>
    </source>
</evidence>
<keyword evidence="4" id="KW-1185">Reference proteome</keyword>
<dbReference type="InterPro" id="IPR036533">
    <property type="entry name" value="BAG_dom_sf"/>
</dbReference>
<feature type="region of interest" description="Disordered" evidence="1">
    <location>
        <begin position="183"/>
        <end position="234"/>
    </location>
</feature>
<dbReference type="OrthoDB" id="333905at2759"/>
<comment type="caution">
    <text evidence="3">The sequence shown here is derived from an EMBL/GenBank/DDBJ whole genome shotgun (WGS) entry which is preliminary data.</text>
</comment>
<evidence type="ECO:0000313" key="4">
    <source>
        <dbReference type="Proteomes" id="UP000794436"/>
    </source>
</evidence>
<dbReference type="AlphaFoldDB" id="A0A8K1C9V6"/>
<accession>A0A8K1C9V6</accession>
<evidence type="ECO:0000313" key="3">
    <source>
        <dbReference type="EMBL" id="TMW59346.1"/>
    </source>
</evidence>
<dbReference type="PROSITE" id="PS51035">
    <property type="entry name" value="BAG"/>
    <property type="match status" value="1"/>
</dbReference>
<protein>
    <recommendedName>
        <fullName evidence="2">BAG domain-containing protein</fullName>
    </recommendedName>
</protein>
<dbReference type="SUPFAM" id="SSF63491">
    <property type="entry name" value="BAG domain"/>
    <property type="match status" value="1"/>
</dbReference>
<feature type="domain" description="BAG" evidence="2">
    <location>
        <begin position="85"/>
        <end position="127"/>
    </location>
</feature>
<dbReference type="InterPro" id="IPR003103">
    <property type="entry name" value="BAG_domain"/>
</dbReference>
<dbReference type="EMBL" id="SPLM01000109">
    <property type="protein sequence ID" value="TMW59346.1"/>
    <property type="molecule type" value="Genomic_DNA"/>
</dbReference>
<dbReference type="CDD" id="cd00298">
    <property type="entry name" value="ACD_sHsps_p23-like"/>
    <property type="match status" value="1"/>
</dbReference>
<name>A0A8K1C9V6_PYTOL</name>
<reference evidence="3" key="1">
    <citation type="submission" date="2019-03" db="EMBL/GenBank/DDBJ databases">
        <title>Long read genome sequence of the mycoparasitic Pythium oligandrum ATCC 38472 isolated from sugarbeet rhizosphere.</title>
        <authorList>
            <person name="Gaulin E."/>
        </authorList>
    </citation>
    <scope>NUCLEOTIDE SEQUENCE</scope>
    <source>
        <strain evidence="3">ATCC 38472_TT</strain>
    </source>
</reference>
<gene>
    <name evidence="3" type="ORF">Poli38472_004415</name>
</gene>
<dbReference type="Gene3D" id="1.20.58.120">
    <property type="entry name" value="BAG domain"/>
    <property type="match status" value="1"/>
</dbReference>
<dbReference type="Proteomes" id="UP000794436">
    <property type="component" value="Unassembled WGS sequence"/>
</dbReference>